<dbReference type="GeneID" id="5881323"/>
<dbReference type="OMA" id="NIHKIPF"/>
<dbReference type="OrthoDB" id="29259at2759"/>
<dbReference type="Proteomes" id="UP000008076">
    <property type="component" value="Unassembled WGS sequence"/>
</dbReference>
<dbReference type="KEGG" id="edi:EDI_093730"/>
<proteinExistence type="predicted"/>
<feature type="compositionally biased region" description="Polar residues" evidence="1">
    <location>
        <begin position="1"/>
        <end position="16"/>
    </location>
</feature>
<dbReference type="VEuPathDB" id="AmoebaDB:EDI_093730"/>
<organism evidence="3">
    <name type="scientific">Entamoeba dispar (strain ATCC PRA-260 / SAW760)</name>
    <dbReference type="NCBI Taxonomy" id="370354"/>
    <lineage>
        <taxon>Eukaryota</taxon>
        <taxon>Amoebozoa</taxon>
        <taxon>Evosea</taxon>
        <taxon>Archamoebae</taxon>
        <taxon>Mastigamoebida</taxon>
        <taxon>Entamoebidae</taxon>
        <taxon>Entamoeba</taxon>
    </lineage>
</organism>
<accession>B0EDG5</accession>
<dbReference type="RefSeq" id="XP_001736328.1">
    <property type="nucleotide sequence ID" value="XM_001736276.1"/>
</dbReference>
<evidence type="ECO:0000313" key="3">
    <source>
        <dbReference type="Proteomes" id="UP000008076"/>
    </source>
</evidence>
<protein>
    <submittedName>
        <fullName evidence="2">Uncharacterized protein</fullName>
    </submittedName>
</protein>
<dbReference type="eggNOG" id="ENOG502RDQQ">
    <property type="taxonomic scope" value="Eukaryota"/>
</dbReference>
<name>B0EDG5_ENTDS</name>
<reference evidence="3" key="1">
    <citation type="submission" date="2007-12" db="EMBL/GenBank/DDBJ databases">
        <title>Annotation of Entamoeba dispar SAW760.</title>
        <authorList>
            <person name="Lorenzi H."/>
            <person name="Inman J."/>
            <person name="Schobel S."/>
            <person name="Amedeo P."/>
            <person name="Caler E."/>
        </authorList>
    </citation>
    <scope>NUCLEOTIDE SEQUENCE [LARGE SCALE GENOMIC DNA]</scope>
    <source>
        <strain evidence="3">ATCC PRA-260 / SAW760</strain>
    </source>
</reference>
<feature type="region of interest" description="Disordered" evidence="1">
    <location>
        <begin position="1"/>
        <end position="32"/>
    </location>
</feature>
<keyword evidence="3" id="KW-1185">Reference proteome</keyword>
<sequence>MKPISQKTENLFSNQEPLPMQETERKPIQNLETGKCSKKQRSLLLNHKEISQQPYPGLLEFFLKKNLNKSVKKSHTQHEESQLFYSEYVKQEYFQTTFDLDYGNETVMDIHEIPLTQIIKSLKVTSSIERSTFNQKRISRYYKKKLKIPINHLVKEDDTTQNESNNFEYSDKSSDTTTLVSIEEIDLISSSNDVKEIIKWLSNNIIKLTKSKDTKLLIYNYSKQVVKCISYHGINIHKIPFNNCIISNSLLITLLNKITIKFPQSDLSYCIKFFNKLEETIKRIEQYGTEYSKSEINNFSNYGWSLTCELSFLQSLYQYGNNMEQILSNNIIIRYQLEVINNIQYKNQQIRFLKNRLAGVYNKFSI</sequence>
<evidence type="ECO:0000256" key="1">
    <source>
        <dbReference type="SAM" id="MobiDB-lite"/>
    </source>
</evidence>
<dbReference type="EMBL" id="DS548800">
    <property type="protein sequence ID" value="EDR27582.1"/>
    <property type="molecule type" value="Genomic_DNA"/>
</dbReference>
<evidence type="ECO:0000313" key="2">
    <source>
        <dbReference type="EMBL" id="EDR27582.1"/>
    </source>
</evidence>
<gene>
    <name evidence="2" type="ORF">EDI_093730</name>
</gene>
<dbReference type="AlphaFoldDB" id="B0EDG5"/>